<dbReference type="AlphaFoldDB" id="A0A5C3QPL7"/>
<dbReference type="PANTHER" id="PTHR43747:SF5">
    <property type="entry name" value="FAD-BINDING DOMAIN-CONTAINING PROTEIN"/>
    <property type="match status" value="1"/>
</dbReference>
<comment type="similarity">
    <text evidence="1">Belongs to the flavin-dependent halogenase family.</text>
</comment>
<proteinExistence type="inferred from homology"/>
<evidence type="ECO:0000256" key="1">
    <source>
        <dbReference type="ARBA" id="ARBA00005706"/>
    </source>
</evidence>
<evidence type="ECO:0008006" key="7">
    <source>
        <dbReference type="Google" id="ProtNLM"/>
    </source>
</evidence>
<evidence type="ECO:0000256" key="3">
    <source>
        <dbReference type="ARBA" id="ARBA00049364"/>
    </source>
</evidence>
<dbReference type="InterPro" id="IPR036188">
    <property type="entry name" value="FAD/NAD-bd_sf"/>
</dbReference>
<dbReference type="Gene3D" id="3.50.50.60">
    <property type="entry name" value="FAD/NAD(P)-binding domain"/>
    <property type="match status" value="1"/>
</dbReference>
<organism evidence="5 6">
    <name type="scientific">Pterulicium gracile</name>
    <dbReference type="NCBI Taxonomy" id="1884261"/>
    <lineage>
        <taxon>Eukaryota</taxon>
        <taxon>Fungi</taxon>
        <taxon>Dikarya</taxon>
        <taxon>Basidiomycota</taxon>
        <taxon>Agaricomycotina</taxon>
        <taxon>Agaricomycetes</taxon>
        <taxon>Agaricomycetidae</taxon>
        <taxon>Agaricales</taxon>
        <taxon>Pleurotineae</taxon>
        <taxon>Pterulaceae</taxon>
        <taxon>Pterulicium</taxon>
    </lineage>
</organism>
<evidence type="ECO:0000313" key="6">
    <source>
        <dbReference type="Proteomes" id="UP000305067"/>
    </source>
</evidence>
<evidence type="ECO:0000256" key="2">
    <source>
        <dbReference type="ARBA" id="ARBA00023002"/>
    </source>
</evidence>
<reference evidence="5 6" key="1">
    <citation type="journal article" date="2019" name="Nat. Ecol. Evol.">
        <title>Megaphylogeny resolves global patterns of mushroom evolution.</title>
        <authorList>
            <person name="Varga T."/>
            <person name="Krizsan K."/>
            <person name="Foldi C."/>
            <person name="Dima B."/>
            <person name="Sanchez-Garcia M."/>
            <person name="Sanchez-Ramirez S."/>
            <person name="Szollosi G.J."/>
            <person name="Szarkandi J.G."/>
            <person name="Papp V."/>
            <person name="Albert L."/>
            <person name="Andreopoulos W."/>
            <person name="Angelini C."/>
            <person name="Antonin V."/>
            <person name="Barry K.W."/>
            <person name="Bougher N.L."/>
            <person name="Buchanan P."/>
            <person name="Buyck B."/>
            <person name="Bense V."/>
            <person name="Catcheside P."/>
            <person name="Chovatia M."/>
            <person name="Cooper J."/>
            <person name="Damon W."/>
            <person name="Desjardin D."/>
            <person name="Finy P."/>
            <person name="Geml J."/>
            <person name="Haridas S."/>
            <person name="Hughes K."/>
            <person name="Justo A."/>
            <person name="Karasinski D."/>
            <person name="Kautmanova I."/>
            <person name="Kiss B."/>
            <person name="Kocsube S."/>
            <person name="Kotiranta H."/>
            <person name="LaButti K.M."/>
            <person name="Lechner B.E."/>
            <person name="Liimatainen K."/>
            <person name="Lipzen A."/>
            <person name="Lukacs Z."/>
            <person name="Mihaltcheva S."/>
            <person name="Morgado L.N."/>
            <person name="Niskanen T."/>
            <person name="Noordeloos M.E."/>
            <person name="Ohm R.A."/>
            <person name="Ortiz-Santana B."/>
            <person name="Ovrebo C."/>
            <person name="Racz N."/>
            <person name="Riley R."/>
            <person name="Savchenko A."/>
            <person name="Shiryaev A."/>
            <person name="Soop K."/>
            <person name="Spirin V."/>
            <person name="Szebenyi C."/>
            <person name="Tomsovsky M."/>
            <person name="Tulloss R.E."/>
            <person name="Uehling J."/>
            <person name="Grigoriev I.V."/>
            <person name="Vagvolgyi C."/>
            <person name="Papp T."/>
            <person name="Martin F.M."/>
            <person name="Miettinen O."/>
            <person name="Hibbett D.S."/>
            <person name="Nagy L.G."/>
        </authorList>
    </citation>
    <scope>NUCLEOTIDE SEQUENCE [LARGE SCALE GENOMIC DNA]</scope>
    <source>
        <strain evidence="5 6">CBS 309.79</strain>
    </source>
</reference>
<dbReference type="GO" id="GO:0044550">
    <property type="term" value="P:secondary metabolite biosynthetic process"/>
    <property type="evidence" value="ECO:0007669"/>
    <property type="project" value="UniProtKB-ARBA"/>
</dbReference>
<dbReference type="SUPFAM" id="SSF51905">
    <property type="entry name" value="FAD/NAD(P)-binding domain"/>
    <property type="match status" value="1"/>
</dbReference>
<feature type="signal peptide" evidence="4">
    <location>
        <begin position="1"/>
        <end position="21"/>
    </location>
</feature>
<dbReference type="InterPro" id="IPR050816">
    <property type="entry name" value="Flavin-dep_Halogenase_NPB"/>
</dbReference>
<keyword evidence="6" id="KW-1185">Reference proteome</keyword>
<protein>
    <recommendedName>
        <fullName evidence="7">FAD/NAD(P)-binding domain-containing protein</fullName>
    </recommendedName>
</protein>
<name>A0A5C3QPL7_9AGAR</name>
<accession>A0A5C3QPL7</accession>
<evidence type="ECO:0000256" key="4">
    <source>
        <dbReference type="SAM" id="SignalP"/>
    </source>
</evidence>
<dbReference type="GO" id="GO:0140907">
    <property type="term" value="F:flavin-dependent halogenase activity"/>
    <property type="evidence" value="ECO:0007669"/>
    <property type="project" value="UniProtKB-ARBA"/>
</dbReference>
<evidence type="ECO:0000313" key="5">
    <source>
        <dbReference type="EMBL" id="TFL02249.1"/>
    </source>
</evidence>
<keyword evidence="4" id="KW-0732">Signal</keyword>
<dbReference type="OrthoDB" id="10051892at2759"/>
<gene>
    <name evidence="5" type="ORF">BDV98DRAFT_566962</name>
</gene>
<dbReference type="EMBL" id="ML178823">
    <property type="protein sequence ID" value="TFL02249.1"/>
    <property type="molecule type" value="Genomic_DNA"/>
</dbReference>
<comment type="catalytic activity">
    <reaction evidence="3">
        <text>melleolide F + FADH2 + chloride + O2 = 6'-chloromelleolide F + FAD + 2 H2O + H(+)</text>
        <dbReference type="Rhea" id="RHEA:67160"/>
        <dbReference type="ChEBI" id="CHEBI:15377"/>
        <dbReference type="ChEBI" id="CHEBI:15378"/>
        <dbReference type="ChEBI" id="CHEBI:15379"/>
        <dbReference type="ChEBI" id="CHEBI:17996"/>
        <dbReference type="ChEBI" id="CHEBI:57692"/>
        <dbReference type="ChEBI" id="CHEBI:58307"/>
        <dbReference type="ChEBI" id="CHEBI:167712"/>
        <dbReference type="ChEBI" id="CHEBI:167713"/>
    </reaction>
    <physiologicalReaction direction="left-to-right" evidence="3">
        <dbReference type="Rhea" id="RHEA:67161"/>
    </physiologicalReaction>
</comment>
<dbReference type="PANTHER" id="PTHR43747">
    <property type="entry name" value="FAD-BINDING PROTEIN"/>
    <property type="match status" value="1"/>
</dbReference>
<feature type="chain" id="PRO_5022795132" description="FAD/NAD(P)-binding domain-containing protein" evidence="4">
    <location>
        <begin position="22"/>
        <end position="523"/>
    </location>
</feature>
<keyword evidence="2" id="KW-0560">Oxidoreductase</keyword>
<dbReference type="Proteomes" id="UP000305067">
    <property type="component" value="Unassembled WGS sequence"/>
</dbReference>
<sequence length="523" mass="57843">MHSWQITAFCLGFLLVLSVLTLRQNSRRFWVHEDLDNLGAPSPGPRRGKALICGGGVAGILAARECVAHFDEVILVEPEFSKTLAGKVKSRTMQYDSFHAYGIPFAEGLRRMWPSFENTADVAKQASFSGDYNLHVDGTYLPSPIGPGDQYTSFAMRRSKLEPLLHRLLMNDTPDAQGRLRIIDGMVTGMKPSSTGDRIASVDGRLLDGDRFELENIDLIIDCTGRAQSGMKWLEEAGFEVPSPATYSPHLRYSTITFTVPDELYARLPIPEKHVGGCMAFYPDPDVSRLGLVFQKVDGDAVHLVFVSWGPSNLPKQPEEIIPCLASFGMSKPVPEWFMKTVAILVENGSPVFATAQLASCTQINYHQLTSYASNFVAIGDAVMVLNPIFGQGCVKVMAGILTLNNMLRNEQASSRRLSAAFSERFFAMQAERTQPLWLSTKAADYGYPTTEPMIGETRANGSAVRWVSRLLLKANEVDEYIGQVLLVVRHLLAPESALIQPNMVLRILWAHVKRTLSSGKKE</sequence>